<proteinExistence type="predicted"/>
<evidence type="ECO:0000256" key="1">
    <source>
        <dbReference type="SAM" id="Coils"/>
    </source>
</evidence>
<dbReference type="GO" id="GO:0032367">
    <property type="term" value="P:intracellular cholesterol transport"/>
    <property type="evidence" value="ECO:0007669"/>
    <property type="project" value="InterPro"/>
</dbReference>
<evidence type="ECO:0008006" key="5">
    <source>
        <dbReference type="Google" id="ProtNLM"/>
    </source>
</evidence>
<feature type="coiled-coil region" evidence="1">
    <location>
        <begin position="255"/>
        <end position="289"/>
    </location>
</feature>
<dbReference type="InterPro" id="IPR011989">
    <property type="entry name" value="ARM-like"/>
</dbReference>
<dbReference type="InterPro" id="IPR006594">
    <property type="entry name" value="LisH"/>
</dbReference>
<dbReference type="EMBL" id="KZ308417">
    <property type="protein sequence ID" value="KAG8229227.1"/>
    <property type="molecule type" value="Genomic_DNA"/>
</dbReference>
<evidence type="ECO:0000313" key="3">
    <source>
        <dbReference type="EMBL" id="KAG8229227.1"/>
    </source>
</evidence>
<organism evidence="3 4">
    <name type="scientific">Ladona fulva</name>
    <name type="common">Scarce chaser dragonfly</name>
    <name type="synonym">Libellula fulva</name>
    <dbReference type="NCBI Taxonomy" id="123851"/>
    <lineage>
        <taxon>Eukaryota</taxon>
        <taxon>Metazoa</taxon>
        <taxon>Ecdysozoa</taxon>
        <taxon>Arthropoda</taxon>
        <taxon>Hexapoda</taxon>
        <taxon>Insecta</taxon>
        <taxon>Pterygota</taxon>
        <taxon>Palaeoptera</taxon>
        <taxon>Odonata</taxon>
        <taxon>Epiprocta</taxon>
        <taxon>Anisoptera</taxon>
        <taxon>Libelluloidea</taxon>
        <taxon>Libellulidae</taxon>
        <taxon>Ladona</taxon>
    </lineage>
</organism>
<accession>A0A8K0K7L6</accession>
<reference evidence="3" key="2">
    <citation type="submission" date="2017-10" db="EMBL/GenBank/DDBJ databases">
        <title>Ladona fulva Genome sequencing and assembly.</title>
        <authorList>
            <person name="Murali S."/>
            <person name="Richards S."/>
            <person name="Bandaranaike D."/>
            <person name="Bellair M."/>
            <person name="Blankenburg K."/>
            <person name="Chao H."/>
            <person name="Dinh H."/>
            <person name="Doddapaneni H."/>
            <person name="Dugan-Rocha S."/>
            <person name="Elkadiri S."/>
            <person name="Gnanaolivu R."/>
            <person name="Hernandez B."/>
            <person name="Skinner E."/>
            <person name="Javaid M."/>
            <person name="Lee S."/>
            <person name="Li M."/>
            <person name="Ming W."/>
            <person name="Munidasa M."/>
            <person name="Muniz J."/>
            <person name="Nguyen L."/>
            <person name="Hughes D."/>
            <person name="Osuji N."/>
            <person name="Pu L.-L."/>
            <person name="Puazo M."/>
            <person name="Qu C."/>
            <person name="Quiroz J."/>
            <person name="Raj R."/>
            <person name="Weissenberger G."/>
            <person name="Xin Y."/>
            <person name="Zou X."/>
            <person name="Han Y."/>
            <person name="Worley K."/>
            <person name="Muzny D."/>
            <person name="Gibbs R."/>
        </authorList>
    </citation>
    <scope>NUCLEOTIDE SEQUENCE</scope>
    <source>
        <strain evidence="3">Sampled in the wild</strain>
    </source>
</reference>
<keyword evidence="1" id="KW-0175">Coiled coil</keyword>
<dbReference type="OrthoDB" id="1695393at2759"/>
<dbReference type="PROSITE" id="PS50896">
    <property type="entry name" value="LISH"/>
    <property type="match status" value="1"/>
</dbReference>
<dbReference type="SUPFAM" id="SSF48371">
    <property type="entry name" value="ARM repeat"/>
    <property type="match status" value="1"/>
</dbReference>
<dbReference type="Gene3D" id="1.25.10.10">
    <property type="entry name" value="Leucine-rich Repeat Variant"/>
    <property type="match status" value="1"/>
</dbReference>
<protein>
    <recommendedName>
        <fullName evidence="5">LisH domain-containing protein</fullName>
    </recommendedName>
</protein>
<dbReference type="GO" id="GO:0055037">
    <property type="term" value="C:recycling endosome"/>
    <property type="evidence" value="ECO:0007669"/>
    <property type="project" value="TreeGrafter"/>
</dbReference>
<dbReference type="SMART" id="SM00667">
    <property type="entry name" value="LisH"/>
    <property type="match status" value="1"/>
</dbReference>
<dbReference type="PANTHER" id="PTHR32059">
    <property type="entry name" value="RAB11-BINDING PROTEIN RELCH"/>
    <property type="match status" value="1"/>
</dbReference>
<feature type="compositionally biased region" description="Basic and acidic residues" evidence="2">
    <location>
        <begin position="292"/>
        <end position="301"/>
    </location>
</feature>
<feature type="region of interest" description="Disordered" evidence="2">
    <location>
        <begin position="292"/>
        <end position="413"/>
    </location>
</feature>
<dbReference type="Proteomes" id="UP000792457">
    <property type="component" value="Unassembled WGS sequence"/>
</dbReference>
<feature type="region of interest" description="Disordered" evidence="2">
    <location>
        <begin position="1"/>
        <end position="24"/>
    </location>
</feature>
<evidence type="ECO:0000256" key="2">
    <source>
        <dbReference type="SAM" id="MobiDB-lite"/>
    </source>
</evidence>
<comment type="caution">
    <text evidence="3">The sequence shown here is derived from an EMBL/GenBank/DDBJ whole genome shotgun (WGS) entry which is preliminary data.</text>
</comment>
<keyword evidence="4" id="KW-1185">Reference proteome</keyword>
<dbReference type="InterPro" id="IPR016024">
    <property type="entry name" value="ARM-type_fold"/>
</dbReference>
<feature type="compositionally biased region" description="Polar residues" evidence="2">
    <location>
        <begin position="388"/>
        <end position="397"/>
    </location>
</feature>
<dbReference type="AlphaFoldDB" id="A0A8K0K7L6"/>
<dbReference type="GO" id="GO:0005802">
    <property type="term" value="C:trans-Golgi network"/>
    <property type="evidence" value="ECO:0007669"/>
    <property type="project" value="InterPro"/>
</dbReference>
<gene>
    <name evidence="3" type="ORF">J437_LFUL008864</name>
</gene>
<feature type="compositionally biased region" description="Low complexity" evidence="2">
    <location>
        <begin position="362"/>
        <end position="379"/>
    </location>
</feature>
<dbReference type="PANTHER" id="PTHR32059:SF0">
    <property type="entry name" value="RAB11-BINDING PROTEIN RELCH"/>
    <property type="match status" value="1"/>
</dbReference>
<feature type="coiled-coil region" evidence="1">
    <location>
        <begin position="118"/>
        <end position="145"/>
    </location>
</feature>
<reference evidence="3" key="1">
    <citation type="submission" date="2013-04" db="EMBL/GenBank/DDBJ databases">
        <authorList>
            <person name="Qu J."/>
            <person name="Murali S.C."/>
            <person name="Bandaranaike D."/>
            <person name="Bellair M."/>
            <person name="Blankenburg K."/>
            <person name="Chao H."/>
            <person name="Dinh H."/>
            <person name="Doddapaneni H."/>
            <person name="Downs B."/>
            <person name="Dugan-Rocha S."/>
            <person name="Elkadiri S."/>
            <person name="Gnanaolivu R.D."/>
            <person name="Hernandez B."/>
            <person name="Javaid M."/>
            <person name="Jayaseelan J.C."/>
            <person name="Lee S."/>
            <person name="Li M."/>
            <person name="Ming W."/>
            <person name="Munidasa M."/>
            <person name="Muniz J."/>
            <person name="Nguyen L."/>
            <person name="Ongeri F."/>
            <person name="Osuji N."/>
            <person name="Pu L.-L."/>
            <person name="Puazo M."/>
            <person name="Qu C."/>
            <person name="Quiroz J."/>
            <person name="Raj R."/>
            <person name="Weissenberger G."/>
            <person name="Xin Y."/>
            <person name="Zou X."/>
            <person name="Han Y."/>
            <person name="Richards S."/>
            <person name="Worley K."/>
            <person name="Muzny D."/>
            <person name="Gibbs R."/>
        </authorList>
    </citation>
    <scope>NUCLEOTIDE SEQUENCE</scope>
    <source>
        <strain evidence="3">Sampled in the wild</strain>
    </source>
</reference>
<dbReference type="InterPro" id="IPR040362">
    <property type="entry name" value="RELCH"/>
</dbReference>
<sequence length="989" mass="109110">MNPFAESVEQEEEESSRSKIKNQTSEKVNGINYEDIAVKLINENFLLTALELHTELIERGRGVKTLKEFFSNPGNFERQASVQDYSPTIPRSSSQATLDSLDLTRYSEDGERGVDERLAVLEFELRKAKETISALRANLTVATESENLTPEAGSTNLYLKDPIKPHEKRALNFLVNEYLMRHGYKLTSITFSDENEDQDFEDWDDVGLNIPKPPELLFIYRESSRQWSSDMKSDVGCQTEISEGGNDDLEKTGQLHDLILESDLMRDQITALQQEKQELQRLLSTKSEKDYVKDGVERDGGANDLSRVASMGEGDTEEEVEISAPSSVGGEASPECFEMVGQVGEDDDEGNDEKDTRRLEPAVGGSSSMSSGAASETGGWTRVDPVNKQPSPSPTLNSGSTSSPAPPTLPLEMTHSAPVDAEWIGHGPLGRKLPIAFRQEVLSRCFVNTSHREGSLVEDILVPNGESEHQDLGPEERVKMVAHLLARSLPRIVPNVVLTQREELIPLMICTVWLHPDPSERNRLLSLLFNLKKRPTPEERQTILAGIVAIAKCSGLSLVEGEILPQCWEQIGHRHTERRLLVAESCSALAPYVSATVRNSLMLSMLQQMLLEETEEEVRAAVVTSIALVVACVDDKDKYFQCEELTVTALGDTSELVRMCAMDLLLPVLAQWALMLDRLHSHLLHRFLHKLKSITTSYLVKSPPGSPLGVATSSPLSSGSLGLSGDWRASLTVRVLKSLLPHLLTWVVDAQPVWKKGSFAEDKFAKWGKGFICLCHGLFDPAIFHDAKTGDMKDVRLLAGIFQELMEQGCQETWPQLEWLLDEMLPALIEILRNLDMAMECTVAEMTSFFYSLCCGFGRAFTFGKVSPLFVEVLQGLEGSSGLGSPGWWLHPSLVPVYLIGVLAGAGQEESDIAQVGRILSGVLRSLPQEDNTTDGNAGGSGGALMALEASVVGLCQHSAFHETVLTTLWEGKIQGLPIYETDHCIDIQ</sequence>
<name>A0A8K0K7L6_LADFU</name>
<evidence type="ECO:0000313" key="4">
    <source>
        <dbReference type="Proteomes" id="UP000792457"/>
    </source>
</evidence>